<keyword evidence="8" id="KW-0902">Two-component regulatory system</keyword>
<dbReference type="CDD" id="cd00082">
    <property type="entry name" value="HisKA"/>
    <property type="match status" value="1"/>
</dbReference>
<dbReference type="SMART" id="SM00387">
    <property type="entry name" value="HATPase_c"/>
    <property type="match status" value="1"/>
</dbReference>
<dbReference type="GO" id="GO:0000155">
    <property type="term" value="F:phosphorelay sensor kinase activity"/>
    <property type="evidence" value="ECO:0007669"/>
    <property type="project" value="InterPro"/>
</dbReference>
<dbReference type="InterPro" id="IPR003661">
    <property type="entry name" value="HisK_dim/P_dom"/>
</dbReference>
<dbReference type="PANTHER" id="PTHR43547">
    <property type="entry name" value="TWO-COMPONENT HISTIDINE KINASE"/>
    <property type="match status" value="1"/>
</dbReference>
<dbReference type="SMART" id="SM00388">
    <property type="entry name" value="HisKA"/>
    <property type="match status" value="1"/>
</dbReference>
<dbReference type="InterPro" id="IPR003594">
    <property type="entry name" value="HATPase_dom"/>
</dbReference>
<evidence type="ECO:0000256" key="7">
    <source>
        <dbReference type="ARBA" id="ARBA00022777"/>
    </source>
</evidence>
<dbReference type="PROSITE" id="PS50885">
    <property type="entry name" value="HAMP"/>
    <property type="match status" value="1"/>
</dbReference>
<keyword evidence="5 12" id="KW-0597">Phosphoprotein</keyword>
<dbReference type="InterPro" id="IPR036890">
    <property type="entry name" value="HATPase_C_sf"/>
</dbReference>
<evidence type="ECO:0000256" key="13">
    <source>
        <dbReference type="SAM" id="Phobius"/>
    </source>
</evidence>
<dbReference type="CDD" id="cd00075">
    <property type="entry name" value="HATPase"/>
    <property type="match status" value="1"/>
</dbReference>
<dbReference type="Gene3D" id="3.30.565.10">
    <property type="entry name" value="Histidine kinase-like ATPase, C-terminal domain"/>
    <property type="match status" value="1"/>
</dbReference>
<dbReference type="SMART" id="SM00304">
    <property type="entry name" value="HAMP"/>
    <property type="match status" value="1"/>
</dbReference>
<evidence type="ECO:0000259" key="16">
    <source>
        <dbReference type="PROSITE" id="PS50885"/>
    </source>
</evidence>
<dbReference type="Gene3D" id="3.40.50.2300">
    <property type="match status" value="1"/>
</dbReference>
<evidence type="ECO:0000256" key="10">
    <source>
        <dbReference type="ARBA" id="ARBA00023125"/>
    </source>
</evidence>
<comment type="caution">
    <text evidence="17">The sequence shown here is derived from an EMBL/GenBank/DDBJ whole genome shotgun (WGS) entry which is preliminary data.</text>
</comment>
<feature type="modified residue" description="4-aspartylphosphate" evidence="12">
    <location>
        <position position="54"/>
    </location>
</feature>
<reference evidence="17" key="2">
    <citation type="submission" date="2020-02" db="EMBL/GenBank/DDBJ databases">
        <authorList>
            <person name="Studholme D.J."/>
        </authorList>
    </citation>
    <scope>NUCLEOTIDE SEQUENCE</scope>
    <source>
        <strain evidence="17">00238/432</strain>
    </source>
</reference>
<dbReference type="EMBL" id="AOFI03000016">
    <property type="protein sequence ID" value="KAF4324570.1"/>
    <property type="molecule type" value="Genomic_DNA"/>
</dbReference>
<dbReference type="AlphaFoldDB" id="A0A8J4SSA7"/>
<keyword evidence="11" id="KW-0804">Transcription</keyword>
<dbReference type="GO" id="GO:0005737">
    <property type="term" value="C:cytoplasm"/>
    <property type="evidence" value="ECO:0007669"/>
    <property type="project" value="UniProtKB-SubCell"/>
</dbReference>
<keyword evidence="9" id="KW-0805">Transcription regulation</keyword>
<dbReference type="Pfam" id="PF00672">
    <property type="entry name" value="HAMP"/>
    <property type="match status" value="1"/>
</dbReference>
<dbReference type="InterPro" id="IPR004358">
    <property type="entry name" value="Sig_transdc_His_kin-like_C"/>
</dbReference>
<dbReference type="PANTHER" id="PTHR43547:SF2">
    <property type="entry name" value="HYBRID SIGNAL TRANSDUCTION HISTIDINE KINASE C"/>
    <property type="match status" value="1"/>
</dbReference>
<evidence type="ECO:0000256" key="11">
    <source>
        <dbReference type="ARBA" id="ARBA00023163"/>
    </source>
</evidence>
<evidence type="ECO:0000256" key="5">
    <source>
        <dbReference type="ARBA" id="ARBA00022553"/>
    </source>
</evidence>
<dbReference type="SUPFAM" id="SSF55874">
    <property type="entry name" value="ATPase domain of HSP90 chaperone/DNA topoisomerase II/histidine kinase"/>
    <property type="match status" value="1"/>
</dbReference>
<evidence type="ECO:0000259" key="14">
    <source>
        <dbReference type="PROSITE" id="PS50109"/>
    </source>
</evidence>
<dbReference type="InterPro" id="IPR001789">
    <property type="entry name" value="Sig_transdc_resp-reg_receiver"/>
</dbReference>
<sequence>MRPKQILIIEDEESIRDILSYSLRKEGFEMTEAATGREGLDLLRESRPDLILLDLMLPDMSGFDVCRQLSVNSKIPVIMITAKSDMLDKVLGMELGADDYITKPFDIREVVVRIRAIFRRIDLISETLENQSYEVVRLGRHIEIRKDEREVWKDGERAGLTNKEYDLLLYLVNHHRKRIRKKLDSGEQGISLIETVFGVGTVGAEEKPGAAKTSDLQAAMKSKIAYTTVVDKGRVTGNLSFPVLSEGSILGIIQLERDYTDLFKRHLRFQNTIKGFAAVIFVFVFIGSVFISRQITKPIRVLTKRSAEVAQGSLNADIHISTKDEIGELASSFTVMIDRVREQIDVIERERDEVKHLQARNKVFFDNVTHELKTPLTTILGYAQILRDNGFTDQAFFEKGLKYIINESQRLNVMVADILEVTVSSTPIQTYRFERVNVSNIIREACEDMSIKAGKYNIGIRYELEETLYVQGDWNKLKEVFLNVLDNSVKYGNVNSIIQVQSFRLGDSVAILIRDEGEGIPEEALKHVFEPFYRDNGMNRTEKGSAGLGLSIVKNTVEQHGGTVEMKSILNKGTQVNISLPGEWDV</sequence>
<feature type="transmembrane region" description="Helical" evidence="13">
    <location>
        <begin position="273"/>
        <end position="291"/>
    </location>
</feature>
<dbReference type="GO" id="GO:0045893">
    <property type="term" value="P:positive regulation of DNA-templated transcription"/>
    <property type="evidence" value="ECO:0007669"/>
    <property type="project" value="UniProtKB-ARBA"/>
</dbReference>
<dbReference type="InterPro" id="IPR036097">
    <property type="entry name" value="HisK_dim/P_sf"/>
</dbReference>
<evidence type="ECO:0000256" key="9">
    <source>
        <dbReference type="ARBA" id="ARBA00023015"/>
    </source>
</evidence>
<dbReference type="GO" id="GO:0043565">
    <property type="term" value="F:sequence-specific DNA binding"/>
    <property type="evidence" value="ECO:0007669"/>
    <property type="project" value="UniProtKB-ARBA"/>
</dbReference>
<comment type="catalytic activity">
    <reaction evidence="1">
        <text>ATP + protein L-histidine = ADP + protein N-phospho-L-histidine.</text>
        <dbReference type="EC" id="2.7.13.3"/>
    </reaction>
</comment>
<dbReference type="InterPro" id="IPR011006">
    <property type="entry name" value="CheY-like_superfamily"/>
</dbReference>
<dbReference type="SUPFAM" id="SSF46894">
    <property type="entry name" value="C-terminal effector domain of the bipartite response regulators"/>
    <property type="match status" value="1"/>
</dbReference>
<dbReference type="CDD" id="cd06225">
    <property type="entry name" value="HAMP"/>
    <property type="match status" value="1"/>
</dbReference>
<dbReference type="PRINTS" id="PR00344">
    <property type="entry name" value="BCTRLSENSOR"/>
</dbReference>
<proteinExistence type="predicted"/>
<keyword evidence="4" id="KW-0963">Cytoplasm</keyword>
<dbReference type="FunFam" id="3.40.50.2300:FF:000021">
    <property type="entry name" value="Two-component system response regulator KdpE"/>
    <property type="match status" value="1"/>
</dbReference>
<keyword evidence="10" id="KW-0238">DNA-binding</keyword>
<dbReference type="Gene3D" id="1.10.287.130">
    <property type="match status" value="1"/>
</dbReference>
<evidence type="ECO:0000256" key="1">
    <source>
        <dbReference type="ARBA" id="ARBA00000085"/>
    </source>
</evidence>
<name>A0A8J4SSA7_9STRA</name>
<dbReference type="InterPro" id="IPR003660">
    <property type="entry name" value="HAMP_dom"/>
</dbReference>
<organism evidence="17 18">
    <name type="scientific">Phytophthora kernoviae 00238/432</name>
    <dbReference type="NCBI Taxonomy" id="1284355"/>
    <lineage>
        <taxon>Eukaryota</taxon>
        <taxon>Sar</taxon>
        <taxon>Stramenopiles</taxon>
        <taxon>Oomycota</taxon>
        <taxon>Peronosporomycetes</taxon>
        <taxon>Peronosporales</taxon>
        <taxon>Peronosporaceae</taxon>
        <taxon>Phytophthora</taxon>
    </lineage>
</organism>
<feature type="domain" description="HAMP" evidence="16">
    <location>
        <begin position="293"/>
        <end position="345"/>
    </location>
</feature>
<feature type="domain" description="Response regulatory" evidence="15">
    <location>
        <begin position="5"/>
        <end position="118"/>
    </location>
</feature>
<dbReference type="Pfam" id="PF00072">
    <property type="entry name" value="Response_reg"/>
    <property type="match status" value="1"/>
</dbReference>
<keyword evidence="7" id="KW-0418">Kinase</keyword>
<evidence type="ECO:0000259" key="15">
    <source>
        <dbReference type="PROSITE" id="PS50110"/>
    </source>
</evidence>
<dbReference type="SMART" id="SM00448">
    <property type="entry name" value="REC"/>
    <property type="match status" value="1"/>
</dbReference>
<dbReference type="Proteomes" id="UP000702964">
    <property type="component" value="Unassembled WGS sequence"/>
</dbReference>
<keyword evidence="13" id="KW-1133">Transmembrane helix</keyword>
<evidence type="ECO:0000256" key="6">
    <source>
        <dbReference type="ARBA" id="ARBA00022679"/>
    </source>
</evidence>
<protein>
    <recommendedName>
        <fullName evidence="3">histidine kinase</fullName>
        <ecNumber evidence="3">2.7.13.3</ecNumber>
    </recommendedName>
</protein>
<evidence type="ECO:0000256" key="2">
    <source>
        <dbReference type="ARBA" id="ARBA00004496"/>
    </source>
</evidence>
<dbReference type="GO" id="GO:0042802">
    <property type="term" value="F:identical protein binding"/>
    <property type="evidence" value="ECO:0007669"/>
    <property type="project" value="UniProtKB-ARBA"/>
</dbReference>
<evidence type="ECO:0000256" key="8">
    <source>
        <dbReference type="ARBA" id="ARBA00023012"/>
    </source>
</evidence>
<dbReference type="InterPro" id="IPR016032">
    <property type="entry name" value="Sig_transdc_resp-reg_C-effctor"/>
</dbReference>
<accession>A0A8J4SSA7</accession>
<dbReference type="FunFam" id="3.30.565.10:FF:000006">
    <property type="entry name" value="Sensor histidine kinase WalK"/>
    <property type="match status" value="1"/>
</dbReference>
<dbReference type="Pfam" id="PF00512">
    <property type="entry name" value="HisKA"/>
    <property type="match status" value="1"/>
</dbReference>
<keyword evidence="6" id="KW-0808">Transferase</keyword>
<dbReference type="PROSITE" id="PS50110">
    <property type="entry name" value="RESPONSE_REGULATORY"/>
    <property type="match status" value="1"/>
</dbReference>
<gene>
    <name evidence="17" type="ORF">G195_002029</name>
</gene>
<dbReference type="SUPFAM" id="SSF52172">
    <property type="entry name" value="CheY-like"/>
    <property type="match status" value="1"/>
</dbReference>
<dbReference type="Pfam" id="PF02518">
    <property type="entry name" value="HATPase_c"/>
    <property type="match status" value="1"/>
</dbReference>
<dbReference type="EC" id="2.7.13.3" evidence="3"/>
<dbReference type="PROSITE" id="PS50109">
    <property type="entry name" value="HIS_KIN"/>
    <property type="match status" value="1"/>
</dbReference>
<dbReference type="InterPro" id="IPR005467">
    <property type="entry name" value="His_kinase_dom"/>
</dbReference>
<reference evidence="17" key="1">
    <citation type="journal article" date="2015" name="Genom Data">
        <title>Draft genome sequences of Phytophthora kernoviae and Phytophthora ramorum lineage EU2 from Scotland.</title>
        <authorList>
            <person name="Sambles C."/>
            <person name="Schlenzig A."/>
            <person name="O'Neill P."/>
            <person name="Grant M."/>
            <person name="Studholme D.J."/>
        </authorList>
    </citation>
    <scope>NUCLEOTIDE SEQUENCE</scope>
    <source>
        <strain evidence="17">00238/432</strain>
    </source>
</reference>
<keyword evidence="13" id="KW-0812">Transmembrane</keyword>
<feature type="domain" description="Histidine kinase" evidence="14">
    <location>
        <begin position="367"/>
        <end position="584"/>
    </location>
</feature>
<evidence type="ECO:0000313" key="18">
    <source>
        <dbReference type="Proteomes" id="UP000702964"/>
    </source>
</evidence>
<keyword evidence="13" id="KW-0472">Membrane</keyword>
<dbReference type="Gene3D" id="6.10.340.10">
    <property type="match status" value="1"/>
</dbReference>
<dbReference type="SUPFAM" id="SSF47384">
    <property type="entry name" value="Homodimeric domain of signal transducing histidine kinase"/>
    <property type="match status" value="1"/>
</dbReference>
<dbReference type="SUPFAM" id="SSF158472">
    <property type="entry name" value="HAMP domain-like"/>
    <property type="match status" value="1"/>
</dbReference>
<evidence type="ECO:0000313" key="17">
    <source>
        <dbReference type="EMBL" id="KAF4324570.1"/>
    </source>
</evidence>
<evidence type="ECO:0000256" key="4">
    <source>
        <dbReference type="ARBA" id="ARBA00022490"/>
    </source>
</evidence>
<dbReference type="GO" id="GO:0016020">
    <property type="term" value="C:membrane"/>
    <property type="evidence" value="ECO:0007669"/>
    <property type="project" value="InterPro"/>
</dbReference>
<evidence type="ECO:0000256" key="3">
    <source>
        <dbReference type="ARBA" id="ARBA00012438"/>
    </source>
</evidence>
<comment type="subcellular location">
    <subcellularLocation>
        <location evidence="2">Cytoplasm</location>
    </subcellularLocation>
</comment>
<evidence type="ECO:0000256" key="12">
    <source>
        <dbReference type="PROSITE-ProRule" id="PRU00169"/>
    </source>
</evidence>